<feature type="domain" description="DUF7869" evidence="1">
    <location>
        <begin position="69"/>
        <end position="170"/>
    </location>
</feature>
<comment type="caution">
    <text evidence="2">The sequence shown here is derived from an EMBL/GenBank/DDBJ whole genome shotgun (WGS) entry which is preliminary data.</text>
</comment>
<evidence type="ECO:0000313" key="3">
    <source>
        <dbReference type="Proteomes" id="UP001329430"/>
    </source>
</evidence>
<keyword evidence="3" id="KW-1185">Reference proteome</keyword>
<dbReference type="AlphaFoldDB" id="A0AAN7V5F3"/>
<evidence type="ECO:0000313" key="2">
    <source>
        <dbReference type="EMBL" id="KAK5639423.1"/>
    </source>
</evidence>
<organism evidence="2 3">
    <name type="scientific">Pyrocoelia pectoralis</name>
    <dbReference type="NCBI Taxonomy" id="417401"/>
    <lineage>
        <taxon>Eukaryota</taxon>
        <taxon>Metazoa</taxon>
        <taxon>Ecdysozoa</taxon>
        <taxon>Arthropoda</taxon>
        <taxon>Hexapoda</taxon>
        <taxon>Insecta</taxon>
        <taxon>Pterygota</taxon>
        <taxon>Neoptera</taxon>
        <taxon>Endopterygota</taxon>
        <taxon>Coleoptera</taxon>
        <taxon>Polyphaga</taxon>
        <taxon>Elateriformia</taxon>
        <taxon>Elateroidea</taxon>
        <taxon>Lampyridae</taxon>
        <taxon>Lampyrinae</taxon>
        <taxon>Pyrocoelia</taxon>
    </lineage>
</organism>
<dbReference type="InterPro" id="IPR057191">
    <property type="entry name" value="DUF7869"/>
</dbReference>
<protein>
    <recommendedName>
        <fullName evidence="1">DUF7869 domain-containing protein</fullName>
    </recommendedName>
</protein>
<proteinExistence type="predicted"/>
<dbReference type="PANTHER" id="PTHR34415:SF1">
    <property type="entry name" value="INTEGRASE CATALYTIC DOMAIN-CONTAINING PROTEIN"/>
    <property type="match status" value="1"/>
</dbReference>
<name>A0AAN7V5F3_9COLE</name>
<dbReference type="Pfam" id="PF25273">
    <property type="entry name" value="DUF7869"/>
    <property type="match status" value="1"/>
</dbReference>
<dbReference type="PANTHER" id="PTHR34415">
    <property type="entry name" value="INTEGRASE CATALYTIC DOMAIN-CONTAINING PROTEIN"/>
    <property type="match status" value="1"/>
</dbReference>
<gene>
    <name evidence="2" type="ORF">RI129_011915</name>
</gene>
<sequence length="205" mass="24073">MIPRLEMFKSAIFTHRLTVYNESFVQIGKKQKKSKPFAALWHDAILGRNNEEIISTFHNFFLSKRDVSHITLWLDNCTAENKNWALFSFLVYIVNSEEICADIIEIKYFEPGHTFMAADSFHHKVELSMKRMGNKLYDFQDFISAVKEASKHTEVLAMDLTNFHKWVDYSSQYKLKQIVPRPYIHDVVHIKVEREGGSFNSLFQT</sequence>
<accession>A0AAN7V5F3</accession>
<evidence type="ECO:0000259" key="1">
    <source>
        <dbReference type="Pfam" id="PF25273"/>
    </source>
</evidence>
<dbReference type="EMBL" id="JAVRBK010000009">
    <property type="protein sequence ID" value="KAK5639423.1"/>
    <property type="molecule type" value="Genomic_DNA"/>
</dbReference>
<reference evidence="2 3" key="1">
    <citation type="journal article" date="2024" name="Insects">
        <title>An Improved Chromosome-Level Genome Assembly of the Firefly Pyrocoelia pectoralis.</title>
        <authorList>
            <person name="Fu X."/>
            <person name="Meyer-Rochow V.B."/>
            <person name="Ballantyne L."/>
            <person name="Zhu X."/>
        </authorList>
    </citation>
    <scope>NUCLEOTIDE SEQUENCE [LARGE SCALE GENOMIC DNA]</scope>
    <source>
        <strain evidence="2">XCY_ONT2</strain>
    </source>
</reference>
<dbReference type="Proteomes" id="UP001329430">
    <property type="component" value="Chromosome 9"/>
</dbReference>